<evidence type="ECO:0000313" key="11">
    <source>
        <dbReference type="Proteomes" id="UP000270296"/>
    </source>
</evidence>
<evidence type="ECO:0000256" key="4">
    <source>
        <dbReference type="ARBA" id="ARBA00022867"/>
    </source>
</evidence>
<dbReference type="OrthoDB" id="3200163at2759"/>
<dbReference type="GO" id="GO:0003990">
    <property type="term" value="F:acetylcholinesterase activity"/>
    <property type="evidence" value="ECO:0007669"/>
    <property type="project" value="UniProtKB-EC"/>
</dbReference>
<dbReference type="PRINTS" id="PR00878">
    <property type="entry name" value="CHOLNESTRASE"/>
</dbReference>
<sequence length="506" mass="55842">MHLVVLPTILSLFWLRGIHSNDPLVVVETSNGPIAGFRKRVADREVLEFLGVPFAKPPVGPLRFRAPQPLNKWTDVLNCTQPTPACYQRQSQSLTGSDEGVAVKSSASPSEDCLKINLWAPANQTDMAVMIWIFGGGFISGSPSIDDYNGQTLALRGNVIVVNINYRLGPFGFFYSKEENVSLNAGLLDQRLAIGWVKENCRTFGGDPNKVTLFGQSAGSASAAFHLLSKDSWPFFDRVILQSGSPTSPWAYNSPEKAAGYSAALIKTAGCANGTVAENLSCLRQVDAAVIQNAFNQLMFTYYSLMFVPVTVDNSFFNGSMFSYIATGAIKNCPVIAGFNSDEGSFVLPLFLPSLLQSQKEEGLNSTQTADFITAALQGIPKIVTSIIFNNYLPQTIEKYPQNNSLPPYPFLYRDTLLHLIGDLFFTCRIIDFQNHIAKHSESVAYLYHFNHRTSFANSALWMGVRHGEEIEYVFGRPLTVTNYTESEKNLSISIIDHWVEFANTG</sequence>
<keyword evidence="2" id="KW-0719">Serine esterase</keyword>
<dbReference type="InterPro" id="IPR029058">
    <property type="entry name" value="AB_hydrolase_fold"/>
</dbReference>
<feature type="active site" description="Charge relay system" evidence="7">
    <location>
        <position position="467"/>
    </location>
</feature>
<dbReference type="AlphaFoldDB" id="A0A183IVV2"/>
<evidence type="ECO:0000313" key="10">
    <source>
        <dbReference type="EMBL" id="VDP14141.1"/>
    </source>
</evidence>
<feature type="active site" description="Charge relay system" evidence="7">
    <location>
        <position position="343"/>
    </location>
</feature>
<feature type="active site" description="Acyl-ester intermediate" evidence="7">
    <location>
        <position position="217"/>
    </location>
</feature>
<dbReference type="EC" id="3.1.1.-" evidence="8"/>
<accession>A0A183IVV2</accession>
<dbReference type="ESTHER" id="9bila-a0a183ivv2">
    <property type="family name" value="ACHE"/>
</dbReference>
<organism evidence="12">
    <name type="scientific">Soboliphyme baturini</name>
    <dbReference type="NCBI Taxonomy" id="241478"/>
    <lineage>
        <taxon>Eukaryota</taxon>
        <taxon>Metazoa</taxon>
        <taxon>Ecdysozoa</taxon>
        <taxon>Nematoda</taxon>
        <taxon>Enoplea</taxon>
        <taxon>Dorylaimia</taxon>
        <taxon>Dioctophymatida</taxon>
        <taxon>Dioctophymatoidea</taxon>
        <taxon>Soboliphymatidae</taxon>
        <taxon>Soboliphyme</taxon>
    </lineage>
</organism>
<dbReference type="EMBL" id="UZAM01010904">
    <property type="protein sequence ID" value="VDP14141.1"/>
    <property type="molecule type" value="Genomic_DNA"/>
</dbReference>
<protein>
    <recommendedName>
        <fullName evidence="8">Carboxylic ester hydrolase</fullName>
        <ecNumber evidence="8">3.1.1.-</ecNumber>
    </recommendedName>
</protein>
<keyword evidence="3 8" id="KW-0378">Hydrolase</keyword>
<dbReference type="InterPro" id="IPR002018">
    <property type="entry name" value="CarbesteraseB"/>
</dbReference>
<evidence type="ECO:0000256" key="8">
    <source>
        <dbReference type="RuleBase" id="RU361235"/>
    </source>
</evidence>
<keyword evidence="5" id="KW-1015">Disulfide bond</keyword>
<name>A0A183IVV2_9BILA</name>
<evidence type="ECO:0000256" key="1">
    <source>
        <dbReference type="ARBA" id="ARBA00005964"/>
    </source>
</evidence>
<dbReference type="Pfam" id="PF00135">
    <property type="entry name" value="COesterase"/>
    <property type="match status" value="1"/>
</dbReference>
<dbReference type="WBParaSite" id="SBAD_0000804001-mRNA-1">
    <property type="protein sequence ID" value="SBAD_0000804001-mRNA-1"/>
    <property type="gene ID" value="SBAD_0000804001"/>
</dbReference>
<dbReference type="InterPro" id="IPR050654">
    <property type="entry name" value="AChE-related_enzymes"/>
</dbReference>
<dbReference type="Gene3D" id="3.40.50.1820">
    <property type="entry name" value="alpha/beta hydrolase"/>
    <property type="match status" value="1"/>
</dbReference>
<dbReference type="SUPFAM" id="SSF53474">
    <property type="entry name" value="alpha/beta-Hydrolases"/>
    <property type="match status" value="1"/>
</dbReference>
<dbReference type="PANTHER" id="PTHR43918:SF4">
    <property type="entry name" value="CARBOXYLIC ESTER HYDROLASE"/>
    <property type="match status" value="1"/>
</dbReference>
<reference evidence="12" key="1">
    <citation type="submission" date="2016-06" db="UniProtKB">
        <authorList>
            <consortium name="WormBaseParasite"/>
        </authorList>
    </citation>
    <scope>IDENTIFICATION</scope>
</reference>
<dbReference type="PROSITE" id="PS00122">
    <property type="entry name" value="CARBOXYLESTERASE_B_1"/>
    <property type="match status" value="1"/>
</dbReference>
<comment type="similarity">
    <text evidence="1 8">Belongs to the type-B carboxylesterase/lipase family.</text>
</comment>
<evidence type="ECO:0000256" key="7">
    <source>
        <dbReference type="PIRSR" id="PIRSR600997-1"/>
    </source>
</evidence>
<keyword evidence="11" id="KW-1185">Reference proteome</keyword>
<evidence type="ECO:0000256" key="3">
    <source>
        <dbReference type="ARBA" id="ARBA00022801"/>
    </source>
</evidence>
<evidence type="ECO:0000313" key="12">
    <source>
        <dbReference type="WBParaSite" id="SBAD_0000804001-mRNA-1"/>
    </source>
</evidence>
<keyword evidence="4" id="KW-0531">Neurotransmitter degradation</keyword>
<feature type="signal peptide" evidence="8">
    <location>
        <begin position="1"/>
        <end position="20"/>
    </location>
</feature>
<reference evidence="10 11" key="2">
    <citation type="submission" date="2018-11" db="EMBL/GenBank/DDBJ databases">
        <authorList>
            <consortium name="Pathogen Informatics"/>
        </authorList>
    </citation>
    <scope>NUCLEOTIDE SEQUENCE [LARGE SCALE GENOMIC DNA]</scope>
</reference>
<evidence type="ECO:0000259" key="9">
    <source>
        <dbReference type="Pfam" id="PF00135"/>
    </source>
</evidence>
<dbReference type="Proteomes" id="UP000270296">
    <property type="component" value="Unassembled WGS sequence"/>
</dbReference>
<feature type="chain" id="PRO_5043073804" description="Carboxylic ester hydrolase" evidence="8">
    <location>
        <begin position="21"/>
        <end position="506"/>
    </location>
</feature>
<evidence type="ECO:0000256" key="6">
    <source>
        <dbReference type="ARBA" id="ARBA00048484"/>
    </source>
</evidence>
<dbReference type="InterPro" id="IPR019826">
    <property type="entry name" value="Carboxylesterase_B_AS"/>
</dbReference>
<gene>
    <name evidence="10" type="ORF">SBAD_LOCUS7749</name>
</gene>
<comment type="catalytic activity">
    <reaction evidence="6">
        <text>acetylcholine + H2O = choline + acetate + H(+)</text>
        <dbReference type="Rhea" id="RHEA:17561"/>
        <dbReference type="ChEBI" id="CHEBI:15354"/>
        <dbReference type="ChEBI" id="CHEBI:15355"/>
        <dbReference type="ChEBI" id="CHEBI:15377"/>
        <dbReference type="ChEBI" id="CHEBI:15378"/>
        <dbReference type="ChEBI" id="CHEBI:30089"/>
        <dbReference type="EC" id="3.1.1.7"/>
    </reaction>
</comment>
<proteinExistence type="inferred from homology"/>
<feature type="domain" description="Carboxylesterase type B" evidence="9">
    <location>
        <begin position="26"/>
        <end position="506"/>
    </location>
</feature>
<dbReference type="PANTHER" id="PTHR43918">
    <property type="entry name" value="ACETYLCHOLINESTERASE"/>
    <property type="match status" value="1"/>
</dbReference>
<keyword evidence="8" id="KW-0732">Signal</keyword>
<evidence type="ECO:0000256" key="5">
    <source>
        <dbReference type="ARBA" id="ARBA00023157"/>
    </source>
</evidence>
<evidence type="ECO:0000256" key="2">
    <source>
        <dbReference type="ARBA" id="ARBA00022487"/>
    </source>
</evidence>
<dbReference type="FunFam" id="3.40.50.1820:FF:000029">
    <property type="entry name" value="Acetylcholinesterase"/>
    <property type="match status" value="1"/>
</dbReference>
<dbReference type="InterPro" id="IPR000997">
    <property type="entry name" value="Cholinesterase"/>
</dbReference>